<accession>A0A3P1BZB1</accession>
<dbReference type="EMBL" id="RQJO01000007">
    <property type="protein sequence ID" value="RRB06308.1"/>
    <property type="molecule type" value="Genomic_DNA"/>
</dbReference>
<dbReference type="OrthoDB" id="770607at2"/>
<organism evidence="2 3">
    <name type="scientific">Larkinella rosea</name>
    <dbReference type="NCBI Taxonomy" id="2025312"/>
    <lineage>
        <taxon>Bacteria</taxon>
        <taxon>Pseudomonadati</taxon>
        <taxon>Bacteroidota</taxon>
        <taxon>Cytophagia</taxon>
        <taxon>Cytophagales</taxon>
        <taxon>Spirosomataceae</taxon>
        <taxon>Larkinella</taxon>
    </lineage>
</organism>
<evidence type="ECO:0000313" key="2">
    <source>
        <dbReference type="EMBL" id="RRB06308.1"/>
    </source>
</evidence>
<evidence type="ECO:0000256" key="1">
    <source>
        <dbReference type="SAM" id="MobiDB-lite"/>
    </source>
</evidence>
<comment type="caution">
    <text evidence="2">The sequence shown here is derived from an EMBL/GenBank/DDBJ whole genome shotgun (WGS) entry which is preliminary data.</text>
</comment>
<dbReference type="Gene3D" id="2.60.220.30">
    <property type="match status" value="1"/>
</dbReference>
<dbReference type="Proteomes" id="UP000271925">
    <property type="component" value="Unassembled WGS sequence"/>
</dbReference>
<dbReference type="PROSITE" id="PS51257">
    <property type="entry name" value="PROKAR_LIPOPROTEIN"/>
    <property type="match status" value="1"/>
</dbReference>
<reference evidence="2 3" key="1">
    <citation type="submission" date="2018-11" db="EMBL/GenBank/DDBJ databases">
        <authorList>
            <person name="Zhou Z."/>
            <person name="Wang G."/>
        </authorList>
    </citation>
    <scope>NUCLEOTIDE SEQUENCE [LARGE SCALE GENOMIC DNA]</scope>
    <source>
        <strain evidence="2 3">KCTC52004</strain>
    </source>
</reference>
<gene>
    <name evidence="2" type="ORF">EHT25_00435</name>
</gene>
<feature type="region of interest" description="Disordered" evidence="1">
    <location>
        <begin position="24"/>
        <end position="44"/>
    </location>
</feature>
<evidence type="ECO:0008006" key="4">
    <source>
        <dbReference type="Google" id="ProtNLM"/>
    </source>
</evidence>
<protein>
    <recommendedName>
        <fullName evidence="4">ZU5 domain-containing protein</fullName>
    </recommendedName>
</protein>
<dbReference type="AlphaFoldDB" id="A0A3P1BZB1"/>
<proteinExistence type="predicted"/>
<sequence length="440" mass="47412">MKPSYYLLVGWALMSGLVGCKQGQNEIDPTPTGRPTEVGQPQGQSISKTIGPEGGTLASVDGKVKLTLPAGALSKATSITIQPITNHAPNGVGLAYRFSPDGTQFAKRATLSFQYEKADISVNDPDVFGVAFQGSDKSWSGVSGVSVDTVARQITVSMAHFSDWSPFEMARLKWIDLEGGPVKDSYVELGASTNLEVSNPVTVVPLPETPGQGNGNNESLIIDVVKWSVVGGDANGTIRSTGTELGQGIDLYKAAYTAPRTYPPSDPITVVAEVTFKNSTKKLYLLKRILIGKDYFTGTFGGEPFNWGTLSYMRTNNVIHIAGWNESPSQSLNILLNDVSLIKPHGKYAYGKKATTGAWAEFSHSYGGFDGWVSAQYDCKALVPWVSNGEVTILQVEEVNGAEYIRGRLTGTFYNLGGYCPGAQLRNKSIEGKFRIRINQ</sequence>
<keyword evidence="3" id="KW-1185">Reference proteome</keyword>
<name>A0A3P1BZB1_9BACT</name>
<dbReference type="RefSeq" id="WP_124868991.1">
    <property type="nucleotide sequence ID" value="NZ_RQJO01000007.1"/>
</dbReference>
<evidence type="ECO:0000313" key="3">
    <source>
        <dbReference type="Proteomes" id="UP000271925"/>
    </source>
</evidence>